<dbReference type="Gene3D" id="3.30.1330.30">
    <property type="match status" value="1"/>
</dbReference>
<dbReference type="PANTHER" id="PTHR43191:SF2">
    <property type="entry name" value="RRNA METHYLTRANSFERASE 3, MITOCHONDRIAL"/>
    <property type="match status" value="1"/>
</dbReference>
<evidence type="ECO:0000256" key="1">
    <source>
        <dbReference type="ARBA" id="ARBA00007228"/>
    </source>
</evidence>
<dbReference type="SMART" id="SM00967">
    <property type="entry name" value="SpoU_sub_bind"/>
    <property type="match status" value="1"/>
</dbReference>
<protein>
    <submittedName>
        <fullName evidence="6">RNA methyltransferase, TrmH family</fullName>
    </submittedName>
</protein>
<dbReference type="InterPro" id="IPR029064">
    <property type="entry name" value="Ribosomal_eL30-like_sf"/>
</dbReference>
<dbReference type="SUPFAM" id="SSF55315">
    <property type="entry name" value="L30e-like"/>
    <property type="match status" value="1"/>
</dbReference>
<dbReference type="GO" id="GO:0005737">
    <property type="term" value="C:cytoplasm"/>
    <property type="evidence" value="ECO:0007669"/>
    <property type="project" value="UniProtKB-ARBA"/>
</dbReference>
<organism evidence="6 7">
    <name type="scientific">Cellulomonas marina</name>
    <dbReference type="NCBI Taxonomy" id="988821"/>
    <lineage>
        <taxon>Bacteria</taxon>
        <taxon>Bacillati</taxon>
        <taxon>Actinomycetota</taxon>
        <taxon>Actinomycetes</taxon>
        <taxon>Micrococcales</taxon>
        <taxon>Cellulomonadaceae</taxon>
        <taxon>Cellulomonas</taxon>
    </lineage>
</organism>
<dbReference type="Pfam" id="PF08032">
    <property type="entry name" value="SpoU_sub_bind"/>
    <property type="match status" value="1"/>
</dbReference>
<dbReference type="AlphaFoldDB" id="A0A1I0VML8"/>
<dbReference type="InterPro" id="IPR029026">
    <property type="entry name" value="tRNA_m1G_MTases_N"/>
</dbReference>
<comment type="similarity">
    <text evidence="1">Belongs to the class IV-like SAM-binding methyltransferase superfamily. RNA methyltransferase TrmH family.</text>
</comment>
<dbReference type="Pfam" id="PF00588">
    <property type="entry name" value="SpoU_methylase"/>
    <property type="match status" value="1"/>
</dbReference>
<dbReference type="GO" id="GO:0032259">
    <property type="term" value="P:methylation"/>
    <property type="evidence" value="ECO:0007669"/>
    <property type="project" value="UniProtKB-KW"/>
</dbReference>
<dbReference type="InterPro" id="IPR013123">
    <property type="entry name" value="SpoU_subst-bd"/>
</dbReference>
<dbReference type="InterPro" id="IPR029028">
    <property type="entry name" value="Alpha/beta_knot_MTases"/>
</dbReference>
<accession>A0A1I0VML8</accession>
<gene>
    <name evidence="6" type="ORF">SAMN05421867_101488</name>
</gene>
<dbReference type="CDD" id="cd18095">
    <property type="entry name" value="SpoU-like_rRNA-MTase"/>
    <property type="match status" value="1"/>
</dbReference>
<evidence type="ECO:0000259" key="5">
    <source>
        <dbReference type="SMART" id="SM00967"/>
    </source>
</evidence>
<dbReference type="SUPFAM" id="SSF75217">
    <property type="entry name" value="alpha/beta knot"/>
    <property type="match status" value="1"/>
</dbReference>
<dbReference type="EMBL" id="FOKA01000001">
    <property type="protein sequence ID" value="SFA77582.1"/>
    <property type="molecule type" value="Genomic_DNA"/>
</dbReference>
<evidence type="ECO:0000256" key="2">
    <source>
        <dbReference type="ARBA" id="ARBA00022603"/>
    </source>
</evidence>
<dbReference type="Proteomes" id="UP000199012">
    <property type="component" value="Unassembled WGS sequence"/>
</dbReference>
<feature type="domain" description="RNA 2-O ribose methyltransferase substrate binding" evidence="5">
    <location>
        <begin position="50"/>
        <end position="123"/>
    </location>
</feature>
<dbReference type="PANTHER" id="PTHR43191">
    <property type="entry name" value="RRNA METHYLTRANSFERASE 3"/>
    <property type="match status" value="1"/>
</dbReference>
<evidence type="ECO:0000313" key="7">
    <source>
        <dbReference type="Proteomes" id="UP000199012"/>
    </source>
</evidence>
<proteinExistence type="inferred from homology"/>
<dbReference type="GO" id="GO:0003723">
    <property type="term" value="F:RNA binding"/>
    <property type="evidence" value="ECO:0007669"/>
    <property type="project" value="InterPro"/>
</dbReference>
<evidence type="ECO:0000313" key="6">
    <source>
        <dbReference type="EMBL" id="SFA77582.1"/>
    </source>
</evidence>
<dbReference type="GO" id="GO:0008173">
    <property type="term" value="F:RNA methyltransferase activity"/>
    <property type="evidence" value="ECO:0007669"/>
    <property type="project" value="InterPro"/>
</dbReference>
<keyword evidence="7" id="KW-1185">Reference proteome</keyword>
<feature type="region of interest" description="Disordered" evidence="4">
    <location>
        <begin position="1"/>
        <end position="29"/>
    </location>
</feature>
<dbReference type="InterPro" id="IPR051259">
    <property type="entry name" value="rRNA_Methyltransferase"/>
</dbReference>
<evidence type="ECO:0000256" key="4">
    <source>
        <dbReference type="SAM" id="MobiDB-lite"/>
    </source>
</evidence>
<keyword evidence="2 6" id="KW-0489">Methyltransferase</keyword>
<dbReference type="STRING" id="988821.SAMN05421867_101488"/>
<sequence>MTSRSTSVGPAGTPPDARSGPELTNPRAERVRSVRALAGRPARVRAGRFLVEGPQAVREAVAVPAVVVRELYLTPAAAGRYREVVAAAAARGLAVRLGTEEVLAAMSPDAQGVVAVADLLDHRLEDVLAARPRLIAVLAHVRDPGNAGTVLRTADALGADAVVLTSASVDVHNPKVVRSTAGSLFHLPVVTGVAPDVAVAALRAAGLAVLAADGRGTHDVDTLLDEAAVARAGEAGDGAMREREAPAGPDLRRPTAWVFGNEAWGLRPAGADRADGADGDERLADLAELADAVVRVDLRGRAESLNLATAAALCLHASVRAQR</sequence>
<keyword evidence="3 6" id="KW-0808">Transferase</keyword>
<dbReference type="GO" id="GO:0006396">
    <property type="term" value="P:RNA processing"/>
    <property type="evidence" value="ECO:0007669"/>
    <property type="project" value="InterPro"/>
</dbReference>
<dbReference type="Gene3D" id="3.40.1280.10">
    <property type="match status" value="1"/>
</dbReference>
<reference evidence="6 7" key="1">
    <citation type="submission" date="2016-10" db="EMBL/GenBank/DDBJ databases">
        <authorList>
            <person name="de Groot N.N."/>
        </authorList>
    </citation>
    <scope>NUCLEOTIDE SEQUENCE [LARGE SCALE GENOMIC DNA]</scope>
    <source>
        <strain evidence="6 7">CGMCC 4.6945</strain>
    </source>
</reference>
<evidence type="ECO:0000256" key="3">
    <source>
        <dbReference type="ARBA" id="ARBA00022679"/>
    </source>
</evidence>
<dbReference type="InterPro" id="IPR001537">
    <property type="entry name" value="SpoU_MeTrfase"/>
</dbReference>
<name>A0A1I0VML8_9CELL</name>